<dbReference type="InterPro" id="IPR023214">
    <property type="entry name" value="HAD_sf"/>
</dbReference>
<feature type="active site" description="Proton donor" evidence="2">
    <location>
        <position position="36"/>
    </location>
</feature>
<dbReference type="InterPro" id="IPR036412">
    <property type="entry name" value="HAD-like_sf"/>
</dbReference>
<comment type="caution">
    <text evidence="3">The sequence shown here is derived from an EMBL/GenBank/DDBJ whole genome shotgun (WGS) entry which is preliminary data.</text>
</comment>
<dbReference type="InterPro" id="IPR052419">
    <property type="entry name" value="5_3-deoxyribonucleotidase-like"/>
</dbReference>
<name>A0A832EDV3_9BACT</name>
<dbReference type="GO" id="GO:0009264">
    <property type="term" value="P:deoxyribonucleotide catabolic process"/>
    <property type="evidence" value="ECO:0007669"/>
    <property type="project" value="InterPro"/>
</dbReference>
<sequence length="231" mass="25966">MNWLSPASGMSGCAPETSPASLTGYIDPKHLAFDIDGVVADTMKVFVDLARERYGLRHLTKEHLTCYDLRRCVAAPAHVIDELICLTLDDEHTAKIPAMEGAADVLEQLAERGPLRFVTARVWPESIERWLHALLPRIDRRAITVIATGDPERKHAILHTMAVRHFVEDRLETCHLLARNGIQPILFDQPWNRQPAPFPRVSTWSELAEILQLGRPPESTSKTIVERTSEG</sequence>
<feature type="active site" description="Nucleophile" evidence="2">
    <location>
        <position position="34"/>
    </location>
</feature>
<organism evidence="3">
    <name type="scientific">Desulfacinum infernum</name>
    <dbReference type="NCBI Taxonomy" id="35837"/>
    <lineage>
        <taxon>Bacteria</taxon>
        <taxon>Pseudomonadati</taxon>
        <taxon>Thermodesulfobacteriota</taxon>
        <taxon>Syntrophobacteria</taxon>
        <taxon>Syntrophobacterales</taxon>
        <taxon>Syntrophobacteraceae</taxon>
        <taxon>Desulfacinum</taxon>
    </lineage>
</organism>
<dbReference type="PANTHER" id="PTHR35134">
    <property type="entry name" value="NUCLEOTIDASE YQFW-RELATED"/>
    <property type="match status" value="1"/>
</dbReference>
<dbReference type="PANTHER" id="PTHR35134:SF2">
    <property type="entry name" value="NUCLEOTIDASE YQFW-RELATED"/>
    <property type="match status" value="1"/>
</dbReference>
<accession>A0A832EDV3</accession>
<dbReference type="SUPFAM" id="SSF56784">
    <property type="entry name" value="HAD-like"/>
    <property type="match status" value="1"/>
</dbReference>
<dbReference type="Pfam" id="PF06941">
    <property type="entry name" value="NT5C"/>
    <property type="match status" value="1"/>
</dbReference>
<comment type="similarity">
    <text evidence="1">Belongs to the 5'(3')-deoxyribonucleotidase family.</text>
</comment>
<gene>
    <name evidence="3" type="ORF">ENS06_10415</name>
</gene>
<evidence type="ECO:0000256" key="2">
    <source>
        <dbReference type="PIRSR" id="PIRSR610708-1"/>
    </source>
</evidence>
<dbReference type="EMBL" id="DSTK01000032">
    <property type="protein sequence ID" value="HFK97716.1"/>
    <property type="molecule type" value="Genomic_DNA"/>
</dbReference>
<dbReference type="AlphaFoldDB" id="A0A832EDV3"/>
<proteinExistence type="inferred from homology"/>
<protein>
    <submittedName>
        <fullName evidence="3">Haloacid dehalogenase</fullName>
    </submittedName>
</protein>
<evidence type="ECO:0000313" key="3">
    <source>
        <dbReference type="EMBL" id="HFK97716.1"/>
    </source>
</evidence>
<evidence type="ECO:0000256" key="1">
    <source>
        <dbReference type="ARBA" id="ARBA00009589"/>
    </source>
</evidence>
<reference evidence="3" key="1">
    <citation type="journal article" date="2020" name="mSystems">
        <title>Genome- and Community-Level Interaction Insights into Carbon Utilization and Element Cycling Functions of Hydrothermarchaeota in Hydrothermal Sediment.</title>
        <authorList>
            <person name="Zhou Z."/>
            <person name="Liu Y."/>
            <person name="Xu W."/>
            <person name="Pan J."/>
            <person name="Luo Z.H."/>
            <person name="Li M."/>
        </authorList>
    </citation>
    <scope>NUCLEOTIDE SEQUENCE [LARGE SCALE GENOMIC DNA]</scope>
    <source>
        <strain evidence="3">SpSt-456</strain>
    </source>
</reference>
<dbReference type="GO" id="GO:0008253">
    <property type="term" value="F:5'-nucleotidase activity"/>
    <property type="evidence" value="ECO:0007669"/>
    <property type="project" value="InterPro"/>
</dbReference>
<dbReference type="InterPro" id="IPR010708">
    <property type="entry name" value="5'(3')-deoxyribonucleotidase"/>
</dbReference>
<dbReference type="Gene3D" id="3.40.50.1000">
    <property type="entry name" value="HAD superfamily/HAD-like"/>
    <property type="match status" value="1"/>
</dbReference>